<keyword evidence="2" id="KW-1185">Reference proteome</keyword>
<reference evidence="1 2" key="1">
    <citation type="submission" date="2022-10" db="EMBL/GenBank/DDBJ databases">
        <authorList>
            <person name="Xie J."/>
            <person name="Shen N."/>
        </authorList>
    </citation>
    <scope>NUCLEOTIDE SEQUENCE [LARGE SCALE GENOMIC DNA]</scope>
    <source>
        <strain evidence="1 2">DSM 41681</strain>
    </source>
</reference>
<organism evidence="1 2">
    <name type="scientific">Streptomyces kunmingensis</name>
    <dbReference type="NCBI Taxonomy" id="68225"/>
    <lineage>
        <taxon>Bacteria</taxon>
        <taxon>Bacillati</taxon>
        <taxon>Actinomycetota</taxon>
        <taxon>Actinomycetes</taxon>
        <taxon>Kitasatosporales</taxon>
        <taxon>Streptomycetaceae</taxon>
        <taxon>Streptomyces</taxon>
    </lineage>
</organism>
<dbReference type="RefSeq" id="WP_324769738.1">
    <property type="nucleotide sequence ID" value="NZ_BAAATS010000027.1"/>
</dbReference>
<dbReference type="EMBL" id="JAOZYB010000135">
    <property type="protein sequence ID" value="MEB3962262.1"/>
    <property type="molecule type" value="Genomic_DNA"/>
</dbReference>
<proteinExistence type="predicted"/>
<sequence length="42" mass="4460">MSTATATAGSTGPASPVTLEADYEPVLSRWLWLVKWLLAGLV</sequence>
<comment type="caution">
    <text evidence="1">The sequence shown here is derived from an EMBL/GenBank/DDBJ whole genome shotgun (WGS) entry which is preliminary data.</text>
</comment>
<protein>
    <submittedName>
        <fullName evidence="1">Uncharacterized protein</fullName>
    </submittedName>
</protein>
<gene>
    <name evidence="1" type="ORF">OKJ48_18690</name>
</gene>
<name>A0ABU6CCB5_9ACTN</name>
<evidence type="ECO:0000313" key="1">
    <source>
        <dbReference type="EMBL" id="MEB3962262.1"/>
    </source>
</evidence>
<dbReference type="Proteomes" id="UP001352223">
    <property type="component" value="Unassembled WGS sequence"/>
</dbReference>
<accession>A0ABU6CCB5</accession>
<evidence type="ECO:0000313" key="2">
    <source>
        <dbReference type="Proteomes" id="UP001352223"/>
    </source>
</evidence>